<name>A0A0F9SPI3_9ZZZZ</name>
<sequence length="106" mass="11972">MIDQTNKKLKTTVVNVRSEPYDVCIMRPSILGNPFVISRDGTRNEVIEKFKKYFVHMMLTDSNFRAVVENLRGKKIGCCCSPAACHGDVYAEFLNGYDDETGDDEA</sequence>
<accession>A0A0F9SPI3</accession>
<evidence type="ECO:0000313" key="2">
    <source>
        <dbReference type="EMBL" id="KKN70940.1"/>
    </source>
</evidence>
<dbReference type="AlphaFoldDB" id="A0A0F9SPI3"/>
<dbReference type="Pfam" id="PF14216">
    <property type="entry name" value="DUF4326"/>
    <property type="match status" value="1"/>
</dbReference>
<dbReference type="InterPro" id="IPR025475">
    <property type="entry name" value="DUF4326"/>
</dbReference>
<evidence type="ECO:0000259" key="1">
    <source>
        <dbReference type="Pfam" id="PF14216"/>
    </source>
</evidence>
<gene>
    <name evidence="2" type="ORF">LCGC14_0425420</name>
</gene>
<reference evidence="2" key="1">
    <citation type="journal article" date="2015" name="Nature">
        <title>Complex archaea that bridge the gap between prokaryotes and eukaryotes.</title>
        <authorList>
            <person name="Spang A."/>
            <person name="Saw J.H."/>
            <person name="Jorgensen S.L."/>
            <person name="Zaremba-Niedzwiedzka K."/>
            <person name="Martijn J."/>
            <person name="Lind A.E."/>
            <person name="van Eijk R."/>
            <person name="Schleper C."/>
            <person name="Guy L."/>
            <person name="Ettema T.J."/>
        </authorList>
    </citation>
    <scope>NUCLEOTIDE SEQUENCE</scope>
</reference>
<proteinExistence type="predicted"/>
<organism evidence="2">
    <name type="scientific">marine sediment metagenome</name>
    <dbReference type="NCBI Taxonomy" id="412755"/>
    <lineage>
        <taxon>unclassified sequences</taxon>
        <taxon>metagenomes</taxon>
        <taxon>ecological metagenomes</taxon>
    </lineage>
</organism>
<protein>
    <recommendedName>
        <fullName evidence="1">DUF4326 domain-containing protein</fullName>
    </recommendedName>
</protein>
<comment type="caution">
    <text evidence="2">The sequence shown here is derived from an EMBL/GenBank/DDBJ whole genome shotgun (WGS) entry which is preliminary data.</text>
</comment>
<dbReference type="EMBL" id="LAZR01000393">
    <property type="protein sequence ID" value="KKN70940.1"/>
    <property type="molecule type" value="Genomic_DNA"/>
</dbReference>
<feature type="domain" description="DUF4326" evidence="1">
    <location>
        <begin position="13"/>
        <end position="91"/>
    </location>
</feature>